<dbReference type="InterPro" id="IPR006162">
    <property type="entry name" value="Ppantetheine_attach_site"/>
</dbReference>
<dbReference type="InterPro" id="IPR036736">
    <property type="entry name" value="ACP-like_sf"/>
</dbReference>
<dbReference type="RefSeq" id="WP_184913974.1">
    <property type="nucleotide sequence ID" value="NZ_JACHMS010000001.1"/>
</dbReference>
<dbReference type="SMART" id="SM00823">
    <property type="entry name" value="PKS_PP"/>
    <property type="match status" value="2"/>
</dbReference>
<dbReference type="GO" id="GO:0017000">
    <property type="term" value="P:antibiotic biosynthetic process"/>
    <property type="evidence" value="ECO:0007669"/>
    <property type="project" value="UniProtKB-ARBA"/>
</dbReference>
<keyword evidence="3" id="KW-0597">Phosphoprotein</keyword>
<comment type="caution">
    <text evidence="5">The sequence shown here is derived from an EMBL/GenBank/DDBJ whole genome shotgun (WGS) entry which is preliminary data.</text>
</comment>
<comment type="cofactor">
    <cofactor evidence="1">
        <name>pantetheine 4'-phosphate</name>
        <dbReference type="ChEBI" id="CHEBI:47942"/>
    </cofactor>
</comment>
<dbReference type="Gene3D" id="2.30.38.10">
    <property type="entry name" value="Luciferase, Domain 3"/>
    <property type="match status" value="1"/>
</dbReference>
<protein>
    <submittedName>
        <fullName evidence="5">Amino acid adenylation domain-containing protein</fullName>
    </submittedName>
</protein>
<dbReference type="EMBL" id="JACHMS010000001">
    <property type="protein sequence ID" value="MBB4716756.1"/>
    <property type="molecule type" value="Genomic_DNA"/>
</dbReference>
<dbReference type="InterPro" id="IPR000873">
    <property type="entry name" value="AMP-dep_synth/lig_dom"/>
</dbReference>
<dbReference type="SUPFAM" id="SSF47336">
    <property type="entry name" value="ACP-like"/>
    <property type="match status" value="2"/>
</dbReference>
<dbReference type="PANTHER" id="PTHR45527:SF1">
    <property type="entry name" value="FATTY ACID SYNTHASE"/>
    <property type="match status" value="1"/>
</dbReference>
<evidence type="ECO:0000256" key="1">
    <source>
        <dbReference type="ARBA" id="ARBA00001957"/>
    </source>
</evidence>
<dbReference type="Pfam" id="PF13193">
    <property type="entry name" value="AMP-binding_C"/>
    <property type="match status" value="1"/>
</dbReference>
<dbReference type="GO" id="GO:0031177">
    <property type="term" value="F:phosphopantetheine binding"/>
    <property type="evidence" value="ECO:0007669"/>
    <property type="project" value="InterPro"/>
</dbReference>
<evidence type="ECO:0000256" key="3">
    <source>
        <dbReference type="ARBA" id="ARBA00022553"/>
    </source>
</evidence>
<dbReference type="Gene3D" id="3.30.559.10">
    <property type="entry name" value="Chloramphenicol acetyltransferase-like domain"/>
    <property type="match status" value="1"/>
</dbReference>
<reference evidence="5 6" key="1">
    <citation type="submission" date="2020-08" db="EMBL/GenBank/DDBJ databases">
        <title>Sequencing the genomes of 1000 actinobacteria strains.</title>
        <authorList>
            <person name="Klenk H.-P."/>
        </authorList>
    </citation>
    <scope>NUCLEOTIDE SEQUENCE [LARGE SCALE GENOMIC DNA]</scope>
    <source>
        <strain evidence="5 6">DSM 40483</strain>
    </source>
</reference>
<dbReference type="PANTHER" id="PTHR45527">
    <property type="entry name" value="NONRIBOSOMAL PEPTIDE SYNTHETASE"/>
    <property type="match status" value="1"/>
</dbReference>
<dbReference type="Pfam" id="PF00668">
    <property type="entry name" value="Condensation"/>
    <property type="match status" value="1"/>
</dbReference>
<dbReference type="Proteomes" id="UP000565089">
    <property type="component" value="Unassembled WGS sequence"/>
</dbReference>
<dbReference type="CDD" id="cd05930">
    <property type="entry name" value="A_NRPS"/>
    <property type="match status" value="1"/>
</dbReference>
<keyword evidence="6" id="KW-1185">Reference proteome</keyword>
<dbReference type="AlphaFoldDB" id="A0A7W7DU77"/>
<dbReference type="InterPro" id="IPR045851">
    <property type="entry name" value="AMP-bd_C_sf"/>
</dbReference>
<dbReference type="GO" id="GO:0043041">
    <property type="term" value="P:amino acid activation for nonribosomal peptide biosynthetic process"/>
    <property type="evidence" value="ECO:0007669"/>
    <property type="project" value="TreeGrafter"/>
</dbReference>
<dbReference type="Gene3D" id="1.10.1200.10">
    <property type="entry name" value="ACP-like"/>
    <property type="match status" value="2"/>
</dbReference>
<accession>A0A7W7DU77</accession>
<sequence>MTSQYGTGPQGDTHTPSVTDVVTSVWASVLRIDRPNPDANFFALGGNSLQGARMVGRLREELGIRIPLSALFESQTAAELAARIEDLRGDAPRTGVTVPPFTERTGGTFHAPASFAQQRLWVEEHILGPSSRYNVPAAVEIEGDLDVAALRLALQTLVDRHEPFRTAIRAVGGVPHQVVEAAVELPLEIVDLQGEPDEQREQVLVDRIGASAQRPFDVERGPLLRAELYRLEDQWHVLLVNMHHAITDIHSFELAVAELLELYATAAKGTVPPAEPPALQYADFAAWQRRTVGDAAFDAQLEYWKECLRGPLPVLDLPTDLTPQGSPSGRGATVAVELPRAVSRRIRELARQNDATPFMTVLTLVAALLHRYSGQTDIVVGTPSANRDLPELEGMLGYFLNTLAVRCDLSGDPTVLELLGGVRERTLGAYAHQDVPFERVVNAVATDRSGLQSLFRVMLAFQQELPSPQLPGLTVTDVDLDRNAAKFDLVFSVTETETTYRVALEYNTDLFVEDRAWRILDHFRTLAADAVAAPTKRLSGLQVLPEEEQRQIESWSRARCGPYPTDTFLHHMFEEQVRRTPGAVAVESGDARVTYGELNRRADLLAAALMERGVSTDHLVGLCAEPSVDLLAGILGILKAGAAYVPIDPLAPVDRMTHLVEDSGLRVLVTTAELHPQLPGVALDGVDVVHAGTAGPVGDEGAAPGARCPEAAVDPAQLVYLMYTSGTTGRPKGVGLPHTAVTPWMRWAQDIRPIGEGTRVVHNLAYHFDWSVEQMFHALTSGACLVMLPLDVRADPEATARFVNEHDIHMLYLTPTQMRALTGVGVTLPTLRHVSLGGENLSGDLVARIREVVSPECLVWNEYGPTETAGVALAGRMGHAAEDRASMPLGELVSNASCAVVDRWGNQQPIGVPGELLVGGDGVARGYRNRPGLTAERFAPDPARPGRRLYRTGDTVRWLPGGEMEFLGRTDHQVKIRGVRVELEEIESVLRGHPGVANAVVVLEPGERLVAYLVPAPQGGPDDPELRSYLAPKLLAVMQPAVFVRLDTMPTSATGKVDRARLPRPTDQPPAEVVVVPPSTETEHAVAAVWSEVLKLDVVDVNTTFFELGGDSLTLLSVVERLRRSQDLEIPVRAVVDTPTVAGLAARIDTLRWTLGSRETSVDTTGARELGEL</sequence>
<proteinExistence type="predicted"/>
<dbReference type="Gene3D" id="3.40.50.980">
    <property type="match status" value="2"/>
</dbReference>
<dbReference type="PROSITE" id="PS50075">
    <property type="entry name" value="CARRIER"/>
    <property type="match status" value="2"/>
</dbReference>
<gene>
    <name evidence="5" type="ORF">BJ965_006638</name>
</gene>
<dbReference type="SUPFAM" id="SSF56801">
    <property type="entry name" value="Acetyl-CoA synthetase-like"/>
    <property type="match status" value="1"/>
</dbReference>
<dbReference type="InterPro" id="IPR001242">
    <property type="entry name" value="Condensation_dom"/>
</dbReference>
<feature type="domain" description="Carrier" evidence="4">
    <location>
        <begin position="13"/>
        <end position="88"/>
    </location>
</feature>
<evidence type="ECO:0000256" key="2">
    <source>
        <dbReference type="ARBA" id="ARBA00022450"/>
    </source>
</evidence>
<dbReference type="FunFam" id="3.40.50.980:FF:000001">
    <property type="entry name" value="Non-ribosomal peptide synthetase"/>
    <property type="match status" value="1"/>
</dbReference>
<name>A0A7W7DU77_9ACTN</name>
<dbReference type="InterPro" id="IPR010071">
    <property type="entry name" value="AA_adenyl_dom"/>
</dbReference>
<organism evidence="5 6">
    <name type="scientific">Streptomyces luteogriseus</name>
    <dbReference type="NCBI Taxonomy" id="68233"/>
    <lineage>
        <taxon>Bacteria</taxon>
        <taxon>Bacillati</taxon>
        <taxon>Actinomycetota</taxon>
        <taxon>Actinomycetes</taxon>
        <taxon>Kitasatosporales</taxon>
        <taxon>Streptomycetaceae</taxon>
        <taxon>Streptomyces</taxon>
    </lineage>
</organism>
<dbReference type="GO" id="GO:0044550">
    <property type="term" value="P:secondary metabolite biosynthetic process"/>
    <property type="evidence" value="ECO:0007669"/>
    <property type="project" value="TreeGrafter"/>
</dbReference>
<dbReference type="GO" id="GO:0008610">
    <property type="term" value="P:lipid biosynthetic process"/>
    <property type="evidence" value="ECO:0007669"/>
    <property type="project" value="UniProtKB-ARBA"/>
</dbReference>
<dbReference type="InterPro" id="IPR020806">
    <property type="entry name" value="PKS_PP-bd"/>
</dbReference>
<evidence type="ECO:0000313" key="6">
    <source>
        <dbReference type="Proteomes" id="UP000565089"/>
    </source>
</evidence>
<evidence type="ECO:0000259" key="4">
    <source>
        <dbReference type="PROSITE" id="PS50075"/>
    </source>
</evidence>
<dbReference type="InterPro" id="IPR009081">
    <property type="entry name" value="PP-bd_ACP"/>
</dbReference>
<dbReference type="InterPro" id="IPR020845">
    <property type="entry name" value="AMP-binding_CS"/>
</dbReference>
<dbReference type="InterPro" id="IPR025110">
    <property type="entry name" value="AMP-bd_C"/>
</dbReference>
<feature type="domain" description="Carrier" evidence="4">
    <location>
        <begin position="1077"/>
        <end position="1152"/>
    </location>
</feature>
<dbReference type="GeneID" id="95798601"/>
<dbReference type="GO" id="GO:0005737">
    <property type="term" value="C:cytoplasm"/>
    <property type="evidence" value="ECO:0007669"/>
    <property type="project" value="TreeGrafter"/>
</dbReference>
<dbReference type="Gene3D" id="3.30.559.30">
    <property type="entry name" value="Nonribosomal peptide synthetase, condensation domain"/>
    <property type="match status" value="1"/>
</dbReference>
<dbReference type="SUPFAM" id="SSF52777">
    <property type="entry name" value="CoA-dependent acyltransferases"/>
    <property type="match status" value="2"/>
</dbReference>
<evidence type="ECO:0000313" key="5">
    <source>
        <dbReference type="EMBL" id="MBB4716756.1"/>
    </source>
</evidence>
<dbReference type="CDD" id="cd19531">
    <property type="entry name" value="LCL_NRPS-like"/>
    <property type="match status" value="1"/>
</dbReference>
<dbReference type="Pfam" id="PF00501">
    <property type="entry name" value="AMP-binding"/>
    <property type="match status" value="1"/>
</dbReference>
<dbReference type="NCBIfam" id="TIGR01733">
    <property type="entry name" value="AA-adenyl-dom"/>
    <property type="match status" value="1"/>
</dbReference>
<dbReference type="GO" id="GO:0003824">
    <property type="term" value="F:catalytic activity"/>
    <property type="evidence" value="ECO:0007669"/>
    <property type="project" value="InterPro"/>
</dbReference>
<dbReference type="InterPro" id="IPR023213">
    <property type="entry name" value="CAT-like_dom_sf"/>
</dbReference>
<keyword evidence="2" id="KW-0596">Phosphopantetheine</keyword>
<dbReference type="Pfam" id="PF00550">
    <property type="entry name" value="PP-binding"/>
    <property type="match status" value="2"/>
</dbReference>
<dbReference type="Gene3D" id="3.30.300.30">
    <property type="match status" value="1"/>
</dbReference>
<dbReference type="PROSITE" id="PS00012">
    <property type="entry name" value="PHOSPHOPANTETHEINE"/>
    <property type="match status" value="1"/>
</dbReference>
<dbReference type="PROSITE" id="PS00455">
    <property type="entry name" value="AMP_BINDING"/>
    <property type="match status" value="1"/>
</dbReference>